<reference evidence="2" key="1">
    <citation type="journal article" date="2019" name="Int. J. Syst. Evol. Microbiol.">
        <title>The Global Catalogue of Microorganisms (GCM) 10K type strain sequencing project: providing services to taxonomists for standard genome sequencing and annotation.</title>
        <authorList>
            <consortium name="The Broad Institute Genomics Platform"/>
            <consortium name="The Broad Institute Genome Sequencing Center for Infectious Disease"/>
            <person name="Wu L."/>
            <person name="Ma J."/>
        </authorList>
    </citation>
    <scope>NUCLEOTIDE SEQUENCE [LARGE SCALE GENOMIC DNA]</scope>
    <source>
        <strain evidence="2">CGMCC 1.12295</strain>
    </source>
</reference>
<dbReference type="RefSeq" id="WP_380773738.1">
    <property type="nucleotide sequence ID" value="NZ_JBHUEO010000025.1"/>
</dbReference>
<dbReference type="Proteomes" id="UP001597301">
    <property type="component" value="Unassembled WGS sequence"/>
</dbReference>
<dbReference type="EMBL" id="JBHUEO010000025">
    <property type="protein sequence ID" value="MFD1707013.1"/>
    <property type="molecule type" value="Genomic_DNA"/>
</dbReference>
<comment type="caution">
    <text evidence="1">The sequence shown here is derived from an EMBL/GenBank/DDBJ whole genome shotgun (WGS) entry which is preliminary data.</text>
</comment>
<sequence length="86" mass="10274">MNPIDHSLSYLREALSNHEEDARAMRLFNHLSDHTYENEEAFVETLESEDIEYLDALLEVEIRYAKQAQDEKRLKELTEVYEQLFP</sequence>
<dbReference type="Pfam" id="PF17334">
    <property type="entry name" value="CsgA"/>
    <property type="match status" value="1"/>
</dbReference>
<proteinExistence type="predicted"/>
<accession>A0ABW4KHL5</accession>
<dbReference type="InterPro" id="IPR020255">
    <property type="entry name" value="CsgA"/>
</dbReference>
<evidence type="ECO:0000313" key="1">
    <source>
        <dbReference type="EMBL" id="MFD1707013.1"/>
    </source>
</evidence>
<organism evidence="1 2">
    <name type="scientific">Siminovitchia sediminis</name>
    <dbReference type="NCBI Taxonomy" id="1274353"/>
    <lineage>
        <taxon>Bacteria</taxon>
        <taxon>Bacillati</taxon>
        <taxon>Bacillota</taxon>
        <taxon>Bacilli</taxon>
        <taxon>Bacillales</taxon>
        <taxon>Bacillaceae</taxon>
        <taxon>Siminovitchia</taxon>
    </lineage>
</organism>
<evidence type="ECO:0000313" key="2">
    <source>
        <dbReference type="Proteomes" id="UP001597301"/>
    </source>
</evidence>
<protein>
    <submittedName>
        <fullName evidence="1">Sporulation protein</fullName>
    </submittedName>
</protein>
<gene>
    <name evidence="1" type="ORF">ACFSCZ_09745</name>
</gene>
<keyword evidence="2" id="KW-1185">Reference proteome</keyword>
<name>A0ABW4KHL5_9BACI</name>